<evidence type="ECO:0000313" key="2">
    <source>
        <dbReference type="Proteomes" id="UP000616885"/>
    </source>
</evidence>
<reference evidence="1" key="1">
    <citation type="submission" date="2020-10" db="EMBL/GenBank/DDBJ databases">
        <title>High-Quality Genome Resource of Clonostachys rosea strain S41 by Oxford Nanopore Long-Read Sequencing.</title>
        <authorList>
            <person name="Wang H."/>
        </authorList>
    </citation>
    <scope>NUCLEOTIDE SEQUENCE</scope>
    <source>
        <strain evidence="1">S41</strain>
    </source>
</reference>
<protein>
    <submittedName>
        <fullName evidence="1">Uncharacterized protein</fullName>
    </submittedName>
</protein>
<dbReference type="Proteomes" id="UP000616885">
    <property type="component" value="Unassembled WGS sequence"/>
</dbReference>
<comment type="caution">
    <text evidence="1">The sequence shown here is derived from an EMBL/GenBank/DDBJ whole genome shotgun (WGS) entry which is preliminary data.</text>
</comment>
<accession>A0A8H7K467</accession>
<sequence length="108" mass="11923">MRQVSNRTLNGCMVVSLFWDLFGRIVTGSQCIRVQTQGQRQGRLTRRSLTPLAAFLGLFSKILVNKSIARIENATSNIPTLGEIMAMAMSMETMIGSSTSLVPLVQFQ</sequence>
<dbReference type="AlphaFoldDB" id="A0A8H7K467"/>
<proteinExistence type="predicted"/>
<evidence type="ECO:0000313" key="1">
    <source>
        <dbReference type="EMBL" id="KAF9742997.1"/>
    </source>
</evidence>
<name>A0A8H7K467_BIOOC</name>
<gene>
    <name evidence="1" type="ORF">IM811_006653</name>
</gene>
<dbReference type="EMBL" id="JADCTT010000018">
    <property type="protein sequence ID" value="KAF9742997.1"/>
    <property type="molecule type" value="Genomic_DNA"/>
</dbReference>
<organism evidence="1 2">
    <name type="scientific">Bionectria ochroleuca</name>
    <name type="common">Gliocladium roseum</name>
    <dbReference type="NCBI Taxonomy" id="29856"/>
    <lineage>
        <taxon>Eukaryota</taxon>
        <taxon>Fungi</taxon>
        <taxon>Dikarya</taxon>
        <taxon>Ascomycota</taxon>
        <taxon>Pezizomycotina</taxon>
        <taxon>Sordariomycetes</taxon>
        <taxon>Hypocreomycetidae</taxon>
        <taxon>Hypocreales</taxon>
        <taxon>Bionectriaceae</taxon>
        <taxon>Clonostachys</taxon>
    </lineage>
</organism>